<gene>
    <name evidence="1" type="ORF">TSA1_31930</name>
</gene>
<protein>
    <submittedName>
        <fullName evidence="1">Uncharacterized protein</fullName>
    </submittedName>
</protein>
<sequence length="174" mass="18911">MVALKGVQFPTHSRAFTEEEAAKGVGPPHLGILTTKGCILLTTPFLDRKDSEMSDKLIIVPPGHVVPGGELLNITSDHIGELTATMQLLRDATVRITGTMVWMGDGSGSLHLFVKDMSTDAESELAKDISPNHNQRVETDVNFYANKQYAIRLKQINDNAEPGASTLRVVVVMT</sequence>
<dbReference type="Proteomes" id="UP000228930">
    <property type="component" value="Unassembled WGS sequence"/>
</dbReference>
<evidence type="ECO:0000313" key="2">
    <source>
        <dbReference type="Proteomes" id="UP000228930"/>
    </source>
</evidence>
<evidence type="ECO:0000313" key="1">
    <source>
        <dbReference type="EMBL" id="PIT04848.1"/>
    </source>
</evidence>
<dbReference type="RefSeq" id="WP_100179962.1">
    <property type="nucleotide sequence ID" value="NZ_LFJC01000003.1"/>
</dbReference>
<proteinExistence type="predicted"/>
<accession>A0A2M6UJV1</accession>
<dbReference type="AlphaFoldDB" id="A0A2M6UJV1"/>
<comment type="caution">
    <text evidence="1">The sequence shown here is derived from an EMBL/GenBank/DDBJ whole genome shotgun (WGS) entry which is preliminary data.</text>
</comment>
<name>A0A2M6UJV1_9BRAD</name>
<reference evidence="1 2" key="1">
    <citation type="submission" date="2015-06" db="EMBL/GenBank/DDBJ databases">
        <title>Comparative genome analysis of nirS-carrying Bradyrhizobium sp. strains.</title>
        <authorList>
            <person name="Ishii S."/>
            <person name="Jang J."/>
            <person name="Nishizawa T."/>
            <person name="Senoo K."/>
        </authorList>
    </citation>
    <scope>NUCLEOTIDE SEQUENCE [LARGE SCALE GENOMIC DNA]</scope>
    <source>
        <strain evidence="1 2">TSA1</strain>
    </source>
</reference>
<organism evidence="1 2">
    <name type="scientific">Bradyrhizobium nitroreducens</name>
    <dbReference type="NCBI Taxonomy" id="709803"/>
    <lineage>
        <taxon>Bacteria</taxon>
        <taxon>Pseudomonadati</taxon>
        <taxon>Pseudomonadota</taxon>
        <taxon>Alphaproteobacteria</taxon>
        <taxon>Hyphomicrobiales</taxon>
        <taxon>Nitrobacteraceae</taxon>
        <taxon>Bradyrhizobium</taxon>
    </lineage>
</organism>
<dbReference type="EMBL" id="LFJC01000003">
    <property type="protein sequence ID" value="PIT04848.1"/>
    <property type="molecule type" value="Genomic_DNA"/>
</dbReference>
<keyword evidence="2" id="KW-1185">Reference proteome</keyword>